<accession>A0A1Z5HT64</accession>
<keyword evidence="2" id="KW-1185">Reference proteome</keyword>
<gene>
    <name evidence="1" type="ORF">KKC1_16140</name>
</gene>
<dbReference type="EMBL" id="BDGJ01000081">
    <property type="protein sequence ID" value="GAW92460.1"/>
    <property type="molecule type" value="Genomic_DNA"/>
</dbReference>
<proteinExistence type="predicted"/>
<name>A0A1Z5HT64_9FIRM</name>
<protein>
    <recommendedName>
        <fullName evidence="3">Transposase</fullName>
    </recommendedName>
</protein>
<organism evidence="1 2">
    <name type="scientific">Calderihabitans maritimus</name>
    <dbReference type="NCBI Taxonomy" id="1246530"/>
    <lineage>
        <taxon>Bacteria</taxon>
        <taxon>Bacillati</taxon>
        <taxon>Bacillota</taxon>
        <taxon>Clostridia</taxon>
        <taxon>Neomoorellales</taxon>
        <taxon>Calderihabitantaceae</taxon>
        <taxon>Calderihabitans</taxon>
    </lineage>
</organism>
<sequence length="42" mass="4713">MFFAGIDWADTHHQVAVIDTQGLEKANFTVPHSRIAVKARSF</sequence>
<evidence type="ECO:0000313" key="2">
    <source>
        <dbReference type="Proteomes" id="UP000197032"/>
    </source>
</evidence>
<dbReference type="Proteomes" id="UP000197032">
    <property type="component" value="Unassembled WGS sequence"/>
</dbReference>
<reference evidence="2" key="1">
    <citation type="journal article" date="2017" name="Appl. Environ. Microbiol.">
        <title>Genomic analysis of Calderihabitans maritimus KKC1, a thermophilic hydrogenogenic carboxydotrophic bacterium isolated from marine sediment.</title>
        <authorList>
            <person name="Omae K."/>
            <person name="Yoneda Y."/>
            <person name="Fukuyama Y."/>
            <person name="Yoshida T."/>
            <person name="Sako Y."/>
        </authorList>
    </citation>
    <scope>NUCLEOTIDE SEQUENCE [LARGE SCALE GENOMIC DNA]</scope>
    <source>
        <strain evidence="2">KKC1</strain>
    </source>
</reference>
<evidence type="ECO:0000313" key="1">
    <source>
        <dbReference type="EMBL" id="GAW92460.1"/>
    </source>
</evidence>
<evidence type="ECO:0008006" key="3">
    <source>
        <dbReference type="Google" id="ProtNLM"/>
    </source>
</evidence>
<comment type="caution">
    <text evidence="1">The sequence shown here is derived from an EMBL/GenBank/DDBJ whole genome shotgun (WGS) entry which is preliminary data.</text>
</comment>
<dbReference type="AlphaFoldDB" id="A0A1Z5HT64"/>